<dbReference type="RefSeq" id="WP_276487093.1">
    <property type="nucleotide sequence ID" value="NZ_JAOBYN010000015.1"/>
</dbReference>
<evidence type="ECO:0000259" key="2">
    <source>
        <dbReference type="Pfam" id="PF14090"/>
    </source>
</evidence>
<dbReference type="Pfam" id="PF14090">
    <property type="entry name" value="HTH_39"/>
    <property type="match status" value="1"/>
</dbReference>
<reference evidence="3" key="1">
    <citation type="submission" date="2022-09" db="EMBL/GenBank/DDBJ databases">
        <title>Intensive care unit water sources are persistently colonized with multi-drug resistant bacteria and are the site of extensive horizontal gene transfer of antibiotic resistance genes.</title>
        <authorList>
            <person name="Diorio-Toth L."/>
        </authorList>
    </citation>
    <scope>NUCLEOTIDE SEQUENCE</scope>
    <source>
        <strain evidence="3">GD03990</strain>
    </source>
</reference>
<feature type="region of interest" description="Disordered" evidence="1">
    <location>
        <begin position="1"/>
        <end position="20"/>
    </location>
</feature>
<dbReference type="InterPro" id="IPR055245">
    <property type="entry name" value="HTH_proteobacteria"/>
</dbReference>
<dbReference type="EMBL" id="JAOBYN010000015">
    <property type="protein sequence ID" value="MDH1056346.1"/>
    <property type="molecule type" value="Genomic_DNA"/>
</dbReference>
<evidence type="ECO:0000256" key="1">
    <source>
        <dbReference type="SAM" id="MobiDB-lite"/>
    </source>
</evidence>
<sequence length="101" mass="11142">MDKKKPTAKGRLGNGSRLDDTSLPAQRLRLLEYMRQHGSINTFEAIRLLNILRPGARIAELRAQGHDIRTHLATLADDQGRAHPNVATYYLSADPVGKVAA</sequence>
<dbReference type="Proteomes" id="UP001158730">
    <property type="component" value="Unassembled WGS sequence"/>
</dbReference>
<accession>A0AA42N585</accession>
<gene>
    <name evidence="3" type="ORF">N5C05_16495</name>
</gene>
<feature type="domain" description="Winged helix-turn-helix" evidence="2">
    <location>
        <begin position="26"/>
        <end position="92"/>
    </location>
</feature>
<name>A0AA42N585_AQUAC</name>
<organism evidence="3 4">
    <name type="scientific">Aquipseudomonas alcaligenes</name>
    <name type="common">Pseudomonas alcaligenes</name>
    <dbReference type="NCBI Taxonomy" id="43263"/>
    <lineage>
        <taxon>Bacteria</taxon>
        <taxon>Pseudomonadati</taxon>
        <taxon>Pseudomonadota</taxon>
        <taxon>Gammaproteobacteria</taxon>
        <taxon>Pseudomonadales</taxon>
        <taxon>Pseudomonadaceae</taxon>
        <taxon>Aquipseudomonas</taxon>
    </lineage>
</organism>
<proteinExistence type="predicted"/>
<dbReference type="AlphaFoldDB" id="A0AA42N585"/>
<protein>
    <submittedName>
        <fullName evidence="3">Helix-turn-helix domain-containing protein</fullName>
    </submittedName>
</protein>
<evidence type="ECO:0000313" key="4">
    <source>
        <dbReference type="Proteomes" id="UP001158730"/>
    </source>
</evidence>
<evidence type="ECO:0000313" key="3">
    <source>
        <dbReference type="EMBL" id="MDH1056346.1"/>
    </source>
</evidence>
<comment type="caution">
    <text evidence="3">The sequence shown here is derived from an EMBL/GenBank/DDBJ whole genome shotgun (WGS) entry which is preliminary data.</text>
</comment>